<dbReference type="InterPro" id="IPR003598">
    <property type="entry name" value="Ig_sub2"/>
</dbReference>
<evidence type="ECO:0000256" key="4">
    <source>
        <dbReference type="ARBA" id="ARBA00023180"/>
    </source>
</evidence>
<evidence type="ECO:0000313" key="8">
    <source>
        <dbReference type="Proteomes" id="UP000828390"/>
    </source>
</evidence>
<comment type="caution">
    <text evidence="7">The sequence shown here is derived from an EMBL/GenBank/DDBJ whole genome shotgun (WGS) entry which is preliminary data.</text>
</comment>
<dbReference type="InterPro" id="IPR013783">
    <property type="entry name" value="Ig-like_fold"/>
</dbReference>
<dbReference type="PROSITE" id="PS50835">
    <property type="entry name" value="IG_LIKE"/>
    <property type="match status" value="1"/>
</dbReference>
<dbReference type="Proteomes" id="UP000828390">
    <property type="component" value="Unassembled WGS sequence"/>
</dbReference>
<comment type="subcellular location">
    <subcellularLocation>
        <location evidence="1">Membrane</location>
        <topology evidence="1">Single-pass type I membrane protein</topology>
    </subcellularLocation>
</comment>
<evidence type="ECO:0000256" key="2">
    <source>
        <dbReference type="ARBA" id="ARBA00023136"/>
    </source>
</evidence>
<dbReference type="Pfam" id="PF13927">
    <property type="entry name" value="Ig_3"/>
    <property type="match status" value="1"/>
</dbReference>
<dbReference type="SUPFAM" id="SSF48726">
    <property type="entry name" value="Immunoglobulin"/>
    <property type="match status" value="1"/>
</dbReference>
<reference evidence="7" key="2">
    <citation type="submission" date="2020-11" db="EMBL/GenBank/DDBJ databases">
        <authorList>
            <person name="McCartney M.A."/>
            <person name="Auch B."/>
            <person name="Kono T."/>
            <person name="Mallez S."/>
            <person name="Becker A."/>
            <person name="Gohl D.M."/>
            <person name="Silverstein K.A.T."/>
            <person name="Koren S."/>
            <person name="Bechman K.B."/>
            <person name="Herman A."/>
            <person name="Abrahante J.E."/>
            <person name="Garbe J."/>
        </authorList>
    </citation>
    <scope>NUCLEOTIDE SEQUENCE</scope>
    <source>
        <strain evidence="7">Duluth1</strain>
        <tissue evidence="7">Whole animal</tissue>
    </source>
</reference>
<keyword evidence="2" id="KW-0472">Membrane</keyword>
<evidence type="ECO:0000259" key="6">
    <source>
        <dbReference type="PROSITE" id="PS50835"/>
    </source>
</evidence>
<accession>A0A9D4D2T2</accession>
<dbReference type="AlphaFoldDB" id="A0A9D4D2T2"/>
<dbReference type="InterPro" id="IPR003599">
    <property type="entry name" value="Ig_sub"/>
</dbReference>
<evidence type="ECO:0000256" key="5">
    <source>
        <dbReference type="ARBA" id="ARBA00023319"/>
    </source>
</evidence>
<dbReference type="InterPro" id="IPR007110">
    <property type="entry name" value="Ig-like_dom"/>
</dbReference>
<dbReference type="GO" id="GO:0005911">
    <property type="term" value="C:cell-cell junction"/>
    <property type="evidence" value="ECO:0007669"/>
    <property type="project" value="TreeGrafter"/>
</dbReference>
<dbReference type="GO" id="GO:0098609">
    <property type="term" value="P:cell-cell adhesion"/>
    <property type="evidence" value="ECO:0007669"/>
    <property type="project" value="TreeGrafter"/>
</dbReference>
<keyword evidence="3" id="KW-1015">Disulfide bond</keyword>
<dbReference type="GO" id="GO:0050839">
    <property type="term" value="F:cell adhesion molecule binding"/>
    <property type="evidence" value="ECO:0007669"/>
    <property type="project" value="TreeGrafter"/>
</dbReference>
<keyword evidence="4" id="KW-0325">Glycoprotein</keyword>
<gene>
    <name evidence="7" type="ORF">DPMN_043486</name>
</gene>
<evidence type="ECO:0000256" key="1">
    <source>
        <dbReference type="ARBA" id="ARBA00004479"/>
    </source>
</evidence>
<feature type="domain" description="Ig-like" evidence="6">
    <location>
        <begin position="24"/>
        <end position="104"/>
    </location>
</feature>
<proteinExistence type="predicted"/>
<dbReference type="CDD" id="cd00096">
    <property type="entry name" value="Ig"/>
    <property type="match status" value="1"/>
</dbReference>
<dbReference type="SMART" id="SM00408">
    <property type="entry name" value="IGc2"/>
    <property type="match status" value="1"/>
</dbReference>
<dbReference type="InterPro" id="IPR036179">
    <property type="entry name" value="Ig-like_dom_sf"/>
</dbReference>
<evidence type="ECO:0000313" key="7">
    <source>
        <dbReference type="EMBL" id="KAH3736910.1"/>
    </source>
</evidence>
<dbReference type="PANTHER" id="PTHR11640">
    <property type="entry name" value="NEPHRIN"/>
    <property type="match status" value="1"/>
</dbReference>
<keyword evidence="8" id="KW-1185">Reference proteome</keyword>
<dbReference type="PANTHER" id="PTHR11640:SF164">
    <property type="entry name" value="MAM DOMAIN-CONTAINING GLYCOSYLPHOSPHATIDYLINOSITOL ANCHOR PROTEIN 1"/>
    <property type="match status" value="1"/>
</dbReference>
<protein>
    <recommendedName>
        <fullName evidence="6">Ig-like domain-containing protein</fullName>
    </recommendedName>
</protein>
<dbReference type="EMBL" id="JAIWYP010000011">
    <property type="protein sequence ID" value="KAH3736910.1"/>
    <property type="molecule type" value="Genomic_DNA"/>
</dbReference>
<dbReference type="Gene3D" id="2.60.40.10">
    <property type="entry name" value="Immunoglobulins"/>
    <property type="match status" value="1"/>
</dbReference>
<keyword evidence="5" id="KW-0393">Immunoglobulin domain</keyword>
<dbReference type="SMART" id="SM00409">
    <property type="entry name" value="IG"/>
    <property type="match status" value="1"/>
</dbReference>
<reference evidence="7" key="1">
    <citation type="journal article" date="2019" name="bioRxiv">
        <title>The Genome of the Zebra Mussel, Dreissena polymorpha: A Resource for Invasive Species Research.</title>
        <authorList>
            <person name="McCartney M.A."/>
            <person name="Auch B."/>
            <person name="Kono T."/>
            <person name="Mallez S."/>
            <person name="Zhang Y."/>
            <person name="Obille A."/>
            <person name="Becker A."/>
            <person name="Abrahante J.E."/>
            <person name="Garbe J."/>
            <person name="Badalamenti J.P."/>
            <person name="Herman A."/>
            <person name="Mangelson H."/>
            <person name="Liachko I."/>
            <person name="Sullivan S."/>
            <person name="Sone E.D."/>
            <person name="Koren S."/>
            <person name="Silverstein K.A.T."/>
            <person name="Beckman K.B."/>
            <person name="Gohl D.M."/>
        </authorList>
    </citation>
    <scope>NUCLEOTIDE SEQUENCE</scope>
    <source>
        <strain evidence="7">Duluth1</strain>
        <tissue evidence="7">Whole animal</tissue>
    </source>
</reference>
<organism evidence="7 8">
    <name type="scientific">Dreissena polymorpha</name>
    <name type="common">Zebra mussel</name>
    <name type="synonym">Mytilus polymorpha</name>
    <dbReference type="NCBI Taxonomy" id="45954"/>
    <lineage>
        <taxon>Eukaryota</taxon>
        <taxon>Metazoa</taxon>
        <taxon>Spiralia</taxon>
        <taxon>Lophotrochozoa</taxon>
        <taxon>Mollusca</taxon>
        <taxon>Bivalvia</taxon>
        <taxon>Autobranchia</taxon>
        <taxon>Heteroconchia</taxon>
        <taxon>Euheterodonta</taxon>
        <taxon>Imparidentia</taxon>
        <taxon>Neoheterodontei</taxon>
        <taxon>Myida</taxon>
        <taxon>Dreissenoidea</taxon>
        <taxon>Dreissenidae</taxon>
        <taxon>Dreissena</taxon>
    </lineage>
</organism>
<name>A0A9D4D2T2_DREPO</name>
<dbReference type="InterPro" id="IPR051275">
    <property type="entry name" value="Cell_adhesion_signaling"/>
</dbReference>
<sequence>MNPTFGSKETGKSEKSLTIETLFPPTELTLSMDGGRLDSTTLSVVNANNVSIECTSDGYPPPIKRWEYGLNIYNGSFLTLTNIQATDAGTYICVVENTMTPTFGPETIGRSNLSIQTRKIREISVANKRNVELQPCKERKRVEDFDDVVENPMYISADDVLAHEHSSSQDYVVENPMDISADDIGQRKVALQANANGQVGQTKIYSSPYDVHKVENVVDEVYNHYAEIID</sequence>
<dbReference type="GO" id="GO:0005886">
    <property type="term" value="C:plasma membrane"/>
    <property type="evidence" value="ECO:0007669"/>
    <property type="project" value="TreeGrafter"/>
</dbReference>
<evidence type="ECO:0000256" key="3">
    <source>
        <dbReference type="ARBA" id="ARBA00023157"/>
    </source>
</evidence>